<comment type="function">
    <text evidence="3">Required for formate dehydrogenase (FDH) activity. Acts as a sulfur carrier protein that transfers sulfur from IscS to the molybdenum cofactor prior to its insertion into FDH.</text>
</comment>
<gene>
    <name evidence="3 4" type="primary">fdhD</name>
    <name evidence="4" type="ORF">E2I14_02580</name>
</gene>
<dbReference type="GO" id="GO:0006777">
    <property type="term" value="P:Mo-molybdopterin cofactor biosynthetic process"/>
    <property type="evidence" value="ECO:0007669"/>
    <property type="project" value="UniProtKB-UniRule"/>
</dbReference>
<dbReference type="GO" id="GO:0016783">
    <property type="term" value="F:sulfurtransferase activity"/>
    <property type="evidence" value="ECO:0007669"/>
    <property type="project" value="InterPro"/>
</dbReference>
<dbReference type="EMBL" id="SMYL01000001">
    <property type="protein sequence ID" value="TDK68770.1"/>
    <property type="molecule type" value="Genomic_DNA"/>
</dbReference>
<reference evidence="4 5" key="1">
    <citation type="submission" date="2019-03" db="EMBL/GenBank/DDBJ databases">
        <title>Sapientia aquatica gen. nov., sp. nov., isolated from a crater lake.</title>
        <authorList>
            <person name="Felfoldi T."/>
            <person name="Szabo A."/>
            <person name="Toth E."/>
            <person name="Schumann P."/>
            <person name="Keki Z."/>
            <person name="Marialigeti K."/>
            <person name="Mathe I."/>
        </authorList>
    </citation>
    <scope>NUCLEOTIDE SEQUENCE [LARGE SCALE GENOMIC DNA]</scope>
    <source>
        <strain evidence="4 5">SA-152</strain>
    </source>
</reference>
<sequence>MPNEPNTPEIGYSQVAIVRAKDNHFSASEDFVANEVPVALVFNGISHAVMLASPLDLVDFAIGFSFSEGIINQRSEVYEIEEIHHPELGIEVHLTISTACFMRLKEHRRSLVGRTGCGICGIESLTSFETNNLPQQMGTSELIDSPFAISQAALLNGFNELQQVQAINRITGSMHAAAWINAAGKVLLVREDLGRHNALDKLIGAIKSDPASYHPNSGCVIMTSRASYELAQKTARAGFALLATISAPTSLAIKHADQHGLTLVGFVRKGSLVVYAHPERVIS</sequence>
<comment type="caution">
    <text evidence="4">The sequence shown here is derived from an EMBL/GenBank/DDBJ whole genome shotgun (WGS) entry which is preliminary data.</text>
</comment>
<dbReference type="InterPro" id="IPR016193">
    <property type="entry name" value="Cytidine_deaminase-like"/>
</dbReference>
<name>A0A4R5W714_9BURK</name>
<evidence type="ECO:0000313" key="4">
    <source>
        <dbReference type="EMBL" id="TDK68770.1"/>
    </source>
</evidence>
<evidence type="ECO:0000313" key="5">
    <source>
        <dbReference type="Proteomes" id="UP000294829"/>
    </source>
</evidence>
<feature type="active site" description="Cysteine persulfide intermediate" evidence="3">
    <location>
        <position position="117"/>
    </location>
</feature>
<dbReference type="SUPFAM" id="SSF53927">
    <property type="entry name" value="Cytidine deaminase-like"/>
    <property type="match status" value="1"/>
</dbReference>
<dbReference type="Pfam" id="PF02634">
    <property type="entry name" value="FdhD-NarQ"/>
    <property type="match status" value="1"/>
</dbReference>
<dbReference type="AlphaFoldDB" id="A0A4R5W714"/>
<keyword evidence="1 3" id="KW-0963">Cytoplasm</keyword>
<dbReference type="PANTHER" id="PTHR30592">
    <property type="entry name" value="FORMATE DEHYDROGENASE"/>
    <property type="match status" value="1"/>
</dbReference>
<dbReference type="OrthoDB" id="3197277at2"/>
<comment type="caution">
    <text evidence="3">Lacks conserved residue(s) required for the propagation of feature annotation.</text>
</comment>
<keyword evidence="2 3" id="KW-0501">Molybdenum cofactor biosynthesis</keyword>
<dbReference type="Gene3D" id="3.40.140.10">
    <property type="entry name" value="Cytidine Deaminase, domain 2"/>
    <property type="match status" value="1"/>
</dbReference>
<dbReference type="Gene3D" id="3.10.20.10">
    <property type="match status" value="1"/>
</dbReference>
<comment type="subcellular location">
    <subcellularLocation>
        <location evidence="3">Cytoplasm</location>
    </subcellularLocation>
</comment>
<evidence type="ECO:0000256" key="2">
    <source>
        <dbReference type="ARBA" id="ARBA00023150"/>
    </source>
</evidence>
<dbReference type="PANTHER" id="PTHR30592:SF1">
    <property type="entry name" value="SULFUR CARRIER PROTEIN FDHD"/>
    <property type="match status" value="1"/>
</dbReference>
<dbReference type="Proteomes" id="UP000294829">
    <property type="component" value="Unassembled WGS sequence"/>
</dbReference>
<keyword evidence="4" id="KW-0808">Transferase</keyword>
<dbReference type="InterPro" id="IPR003786">
    <property type="entry name" value="FdhD"/>
</dbReference>
<organism evidence="4 5">
    <name type="scientific">Sapientia aquatica</name>
    <dbReference type="NCBI Taxonomy" id="1549640"/>
    <lineage>
        <taxon>Bacteria</taxon>
        <taxon>Pseudomonadati</taxon>
        <taxon>Pseudomonadota</taxon>
        <taxon>Betaproteobacteria</taxon>
        <taxon>Burkholderiales</taxon>
        <taxon>Oxalobacteraceae</taxon>
        <taxon>Sapientia</taxon>
    </lineage>
</organism>
<keyword evidence="5" id="KW-1185">Reference proteome</keyword>
<evidence type="ECO:0000256" key="3">
    <source>
        <dbReference type="HAMAP-Rule" id="MF_00187"/>
    </source>
</evidence>
<proteinExistence type="inferred from homology"/>
<dbReference type="GO" id="GO:0097163">
    <property type="term" value="F:sulfur carrier activity"/>
    <property type="evidence" value="ECO:0007669"/>
    <property type="project" value="UniProtKB-UniRule"/>
</dbReference>
<dbReference type="NCBIfam" id="TIGR00129">
    <property type="entry name" value="fdhD_narQ"/>
    <property type="match status" value="1"/>
</dbReference>
<dbReference type="HAMAP" id="MF_00187">
    <property type="entry name" value="FdhD"/>
    <property type="match status" value="1"/>
</dbReference>
<dbReference type="PIRSF" id="PIRSF015626">
    <property type="entry name" value="FdhD"/>
    <property type="match status" value="1"/>
</dbReference>
<comment type="similarity">
    <text evidence="3">Belongs to the FdhD family.</text>
</comment>
<evidence type="ECO:0000256" key="1">
    <source>
        <dbReference type="ARBA" id="ARBA00022490"/>
    </source>
</evidence>
<protein>
    <recommendedName>
        <fullName evidence="3">Sulfur carrier protein FdhD</fullName>
    </recommendedName>
</protein>
<accession>A0A4R5W714</accession>
<dbReference type="GO" id="GO:0005737">
    <property type="term" value="C:cytoplasm"/>
    <property type="evidence" value="ECO:0007669"/>
    <property type="project" value="UniProtKB-SubCell"/>
</dbReference>